<dbReference type="InterPro" id="IPR026960">
    <property type="entry name" value="RVT-Znf"/>
</dbReference>
<comment type="caution">
    <text evidence="2">The sequence shown here is derived from an EMBL/GenBank/DDBJ whole genome shotgun (WGS) entry which is preliminary data.</text>
</comment>
<accession>A0AAW2WG43</accession>
<feature type="domain" description="Reverse transcriptase zinc-binding" evidence="1">
    <location>
        <begin position="615"/>
        <end position="667"/>
    </location>
</feature>
<dbReference type="AlphaFoldDB" id="A0AAW2WG43"/>
<organism evidence="2">
    <name type="scientific">Sesamum latifolium</name>
    <dbReference type="NCBI Taxonomy" id="2727402"/>
    <lineage>
        <taxon>Eukaryota</taxon>
        <taxon>Viridiplantae</taxon>
        <taxon>Streptophyta</taxon>
        <taxon>Embryophyta</taxon>
        <taxon>Tracheophyta</taxon>
        <taxon>Spermatophyta</taxon>
        <taxon>Magnoliopsida</taxon>
        <taxon>eudicotyledons</taxon>
        <taxon>Gunneridae</taxon>
        <taxon>Pentapetalae</taxon>
        <taxon>asterids</taxon>
        <taxon>lamiids</taxon>
        <taxon>Lamiales</taxon>
        <taxon>Pedaliaceae</taxon>
        <taxon>Sesamum</taxon>
    </lineage>
</organism>
<dbReference type="PANTHER" id="PTHR33116:SF78">
    <property type="entry name" value="OS12G0587133 PROTEIN"/>
    <property type="match status" value="1"/>
</dbReference>
<reference evidence="2" key="1">
    <citation type="submission" date="2020-06" db="EMBL/GenBank/DDBJ databases">
        <authorList>
            <person name="Li T."/>
            <person name="Hu X."/>
            <person name="Zhang T."/>
            <person name="Song X."/>
            <person name="Zhang H."/>
            <person name="Dai N."/>
            <person name="Sheng W."/>
            <person name="Hou X."/>
            <person name="Wei L."/>
        </authorList>
    </citation>
    <scope>NUCLEOTIDE SEQUENCE</scope>
    <source>
        <strain evidence="2">KEN1</strain>
        <tissue evidence="2">Leaf</tissue>
    </source>
</reference>
<evidence type="ECO:0000259" key="1">
    <source>
        <dbReference type="Pfam" id="PF13966"/>
    </source>
</evidence>
<reference evidence="2" key="2">
    <citation type="journal article" date="2024" name="Plant">
        <title>Genomic evolution and insights into agronomic trait innovations of Sesamum species.</title>
        <authorList>
            <person name="Miao H."/>
            <person name="Wang L."/>
            <person name="Qu L."/>
            <person name="Liu H."/>
            <person name="Sun Y."/>
            <person name="Le M."/>
            <person name="Wang Q."/>
            <person name="Wei S."/>
            <person name="Zheng Y."/>
            <person name="Lin W."/>
            <person name="Duan Y."/>
            <person name="Cao H."/>
            <person name="Xiong S."/>
            <person name="Wang X."/>
            <person name="Wei L."/>
            <person name="Li C."/>
            <person name="Ma Q."/>
            <person name="Ju M."/>
            <person name="Zhao R."/>
            <person name="Li G."/>
            <person name="Mu C."/>
            <person name="Tian Q."/>
            <person name="Mei H."/>
            <person name="Zhang T."/>
            <person name="Gao T."/>
            <person name="Zhang H."/>
        </authorList>
    </citation>
    <scope>NUCLEOTIDE SEQUENCE</scope>
    <source>
        <strain evidence="2">KEN1</strain>
    </source>
</reference>
<protein>
    <recommendedName>
        <fullName evidence="1">Reverse transcriptase zinc-binding domain-containing protein</fullName>
    </recommendedName>
</protein>
<dbReference type="Pfam" id="PF13966">
    <property type="entry name" value="zf-RVT"/>
    <property type="match status" value="1"/>
</dbReference>
<proteinExistence type="predicted"/>
<name>A0AAW2WG43_9LAMI</name>
<evidence type="ECO:0000313" key="2">
    <source>
        <dbReference type="EMBL" id="KAL0439140.1"/>
    </source>
</evidence>
<sequence>MHEHVREQPVPLSTVGDEKGKEIVIYNPFERLRTLSHIADSINVEPWLVLGDFNAVADMSEVCGASGDIQSVIEDFQGFLIDTDRWPSAFYASLMPCTSDHSPLILKENALDNHRAKIQWLNGGDQCTRVFFRKVASRRASKRIFQITNDDGQTRTTPGEIIREFVGFYRSLLGGEPSTQFINLMYLRPWANHIVTVEESQKLLKPVTKEDIKLAIFDIAEDKSPGPDGYSSGFYKVAWSVIGEEVTREIMEFFFTGHLLRQLNATLLALIPKRIREVLDKIISPSQNAFVPGRSIADNIYQHRSYSQATIKNTCLGGARGLRQGDPMSPYLFVLVIEVLRMLLQQLIDQDRDFIFHWSPSSSISGLPLIASRFSFSDCKPLLLKIDSRIRGWGGLQLSFAARVQLIKSILKSLNIYWAMAFILPKGVIQEIEKWLRSFLWKGVLGDGYPKVAWNQVCRPIEEGGQRIRDILAINLALMSRHLWKIIQETVTPSGLTEFIMFNCKASQFGQSMIARDLGVGVSFYVMCYALGHLSSSAKAKLEKVISIRQWNWPLIPDIECLDIIYFVPTIHGGDDRISWRVEGGQFSNQVAYALFHPPGPKLGRSLPLLGPLKIPRNNFILWLAILGKLSTLDKHWLNQLDGTCILCSNGQPETHAHLFFSCPYSHMCINVIRQHVRFPLQHHD</sequence>
<dbReference type="PANTHER" id="PTHR33116">
    <property type="entry name" value="REVERSE TRANSCRIPTASE ZINC-BINDING DOMAIN-CONTAINING PROTEIN-RELATED-RELATED"/>
    <property type="match status" value="1"/>
</dbReference>
<gene>
    <name evidence="2" type="ORF">Slati_2397000</name>
</gene>
<dbReference type="EMBL" id="JACGWN010000008">
    <property type="protein sequence ID" value="KAL0439140.1"/>
    <property type="molecule type" value="Genomic_DNA"/>
</dbReference>